<evidence type="ECO:0000256" key="1">
    <source>
        <dbReference type="ARBA" id="ARBA00006484"/>
    </source>
</evidence>
<sequence length="246" mass="25095">MTILVTGGTKGIGLAIAKAFAEPGKLVALNYHGDDAAADAARREVEALGADCLVVKGDVGTPEGAAAVVAAVADRGAGLDQLVHCAVKVLPAPVLEVDPGAFTRAINLNGTAMLYLVQAALPLMRRGGTVFFLSSRGGKVVVPNYAAVGVGKALAECLVRYLAAELAPKGIRANCVAPGMVDTAALREVFGDQTGGLLADNAAKNPSGRGIRDEDYTAMIRYLASPAAEMVQGQVIYINGGHNLSA</sequence>
<dbReference type="EMBL" id="JBHRTR010000028">
    <property type="protein sequence ID" value="MFC3228165.1"/>
    <property type="molecule type" value="Genomic_DNA"/>
</dbReference>
<dbReference type="InterPro" id="IPR036291">
    <property type="entry name" value="NAD(P)-bd_dom_sf"/>
</dbReference>
<protein>
    <submittedName>
        <fullName evidence="3">SDR family oxidoreductase</fullName>
    </submittedName>
</protein>
<dbReference type="PANTHER" id="PTHR43477:SF1">
    <property type="entry name" value="DIHYDROANTICAPSIN 7-DEHYDROGENASE"/>
    <property type="match status" value="1"/>
</dbReference>
<dbReference type="Gene3D" id="3.40.50.720">
    <property type="entry name" value="NAD(P)-binding Rossmann-like Domain"/>
    <property type="match status" value="1"/>
</dbReference>
<dbReference type="InterPro" id="IPR002347">
    <property type="entry name" value="SDR_fam"/>
</dbReference>
<evidence type="ECO:0000313" key="3">
    <source>
        <dbReference type="EMBL" id="MFC3228165.1"/>
    </source>
</evidence>
<dbReference type="PANTHER" id="PTHR43477">
    <property type="entry name" value="DIHYDROANTICAPSIN 7-DEHYDROGENASE"/>
    <property type="match status" value="1"/>
</dbReference>
<dbReference type="RefSeq" id="WP_379901024.1">
    <property type="nucleotide sequence ID" value="NZ_JBHRTR010000028.1"/>
</dbReference>
<organism evidence="3 4">
    <name type="scientific">Marinibaculum pumilum</name>
    <dbReference type="NCBI Taxonomy" id="1766165"/>
    <lineage>
        <taxon>Bacteria</taxon>
        <taxon>Pseudomonadati</taxon>
        <taxon>Pseudomonadota</taxon>
        <taxon>Alphaproteobacteria</taxon>
        <taxon>Rhodospirillales</taxon>
        <taxon>Rhodospirillaceae</taxon>
        <taxon>Marinibaculum</taxon>
    </lineage>
</organism>
<dbReference type="Pfam" id="PF13561">
    <property type="entry name" value="adh_short_C2"/>
    <property type="match status" value="1"/>
</dbReference>
<comment type="similarity">
    <text evidence="1">Belongs to the short-chain dehydrogenases/reductases (SDR) family.</text>
</comment>
<evidence type="ECO:0000256" key="2">
    <source>
        <dbReference type="ARBA" id="ARBA00023002"/>
    </source>
</evidence>
<dbReference type="SUPFAM" id="SSF51735">
    <property type="entry name" value="NAD(P)-binding Rossmann-fold domains"/>
    <property type="match status" value="1"/>
</dbReference>
<comment type="caution">
    <text evidence="3">The sequence shown here is derived from an EMBL/GenBank/DDBJ whole genome shotgun (WGS) entry which is preliminary data.</text>
</comment>
<keyword evidence="4" id="KW-1185">Reference proteome</keyword>
<dbReference type="PRINTS" id="PR00081">
    <property type="entry name" value="GDHRDH"/>
</dbReference>
<accession>A0ABV7L186</accession>
<keyword evidence="2" id="KW-0560">Oxidoreductase</keyword>
<proteinExistence type="inferred from homology"/>
<reference evidence="4" key="1">
    <citation type="journal article" date="2019" name="Int. J. Syst. Evol. Microbiol.">
        <title>The Global Catalogue of Microorganisms (GCM) 10K type strain sequencing project: providing services to taxonomists for standard genome sequencing and annotation.</title>
        <authorList>
            <consortium name="The Broad Institute Genomics Platform"/>
            <consortium name="The Broad Institute Genome Sequencing Center for Infectious Disease"/>
            <person name="Wu L."/>
            <person name="Ma J."/>
        </authorList>
    </citation>
    <scope>NUCLEOTIDE SEQUENCE [LARGE SCALE GENOMIC DNA]</scope>
    <source>
        <strain evidence="4">KCTC 42964</strain>
    </source>
</reference>
<name>A0ABV7L186_9PROT</name>
<dbReference type="Proteomes" id="UP001595528">
    <property type="component" value="Unassembled WGS sequence"/>
</dbReference>
<gene>
    <name evidence="3" type="ORF">ACFOGJ_13045</name>
</gene>
<dbReference type="InterPro" id="IPR051122">
    <property type="entry name" value="SDR_DHRS6-like"/>
</dbReference>
<evidence type="ECO:0000313" key="4">
    <source>
        <dbReference type="Proteomes" id="UP001595528"/>
    </source>
</evidence>